<protein>
    <submittedName>
        <fullName evidence="2">Uncharacterized protein</fullName>
    </submittedName>
</protein>
<sequence length="217" mass="23753">MQELFAEAFVQLQQDITQEAARAFTKQQHDPLAILHDLNPKKKAPPKRPRQMADPVPSSAGGFLPPVALPERLRRTQQAQQRQQQALTQRMERAAASQQSSSSTSSRNPDLSRRRQSSRKSIWNMVRDESGGGNAPTKVNTAAAATAASLQSHGGDPELAGVTCGSCSSTQVVIVGSNSSRNQDLKKGETWGTKDRADEVFTRLQCQTCGRTWNEEL</sequence>
<dbReference type="EMBL" id="HBHT01038549">
    <property type="protein sequence ID" value="CAD9992503.1"/>
    <property type="molecule type" value="Transcribed_RNA"/>
</dbReference>
<gene>
    <name evidence="2" type="ORF">APAL1065_LOCUS25912</name>
</gene>
<evidence type="ECO:0000313" key="2">
    <source>
        <dbReference type="EMBL" id="CAD9992503.1"/>
    </source>
</evidence>
<evidence type="ECO:0000256" key="1">
    <source>
        <dbReference type="SAM" id="MobiDB-lite"/>
    </source>
</evidence>
<organism evidence="2">
    <name type="scientific">Entomoneis paludosa</name>
    <dbReference type="NCBI Taxonomy" id="265537"/>
    <lineage>
        <taxon>Eukaryota</taxon>
        <taxon>Sar</taxon>
        <taxon>Stramenopiles</taxon>
        <taxon>Ochrophyta</taxon>
        <taxon>Bacillariophyta</taxon>
        <taxon>Bacillariophyceae</taxon>
        <taxon>Bacillariophycidae</taxon>
        <taxon>Entomoneidaceae</taxon>
        <taxon>Entomoneis</taxon>
    </lineage>
</organism>
<reference evidence="2" key="1">
    <citation type="submission" date="2021-01" db="EMBL/GenBank/DDBJ databases">
        <authorList>
            <person name="Corre E."/>
            <person name="Pelletier E."/>
            <person name="Niang G."/>
            <person name="Scheremetjew M."/>
            <person name="Finn R."/>
            <person name="Kale V."/>
            <person name="Holt S."/>
            <person name="Cochrane G."/>
            <person name="Meng A."/>
            <person name="Brown T."/>
            <person name="Cohen L."/>
        </authorList>
    </citation>
    <scope>NUCLEOTIDE SEQUENCE</scope>
    <source>
        <strain evidence="2">CCMP125</strain>
    </source>
</reference>
<accession>A0A7S2YS12</accession>
<feature type="compositionally biased region" description="Basic residues" evidence="1">
    <location>
        <begin position="41"/>
        <end position="50"/>
    </location>
</feature>
<proteinExistence type="predicted"/>
<feature type="region of interest" description="Disordered" evidence="1">
    <location>
        <begin position="27"/>
        <end position="140"/>
    </location>
</feature>
<dbReference type="AlphaFoldDB" id="A0A7S2YS12"/>
<name>A0A7S2YS12_9STRA</name>
<feature type="compositionally biased region" description="Low complexity" evidence="1">
    <location>
        <begin position="76"/>
        <end position="106"/>
    </location>
</feature>